<dbReference type="SUPFAM" id="SSF47413">
    <property type="entry name" value="lambda repressor-like DNA-binding domains"/>
    <property type="match status" value="1"/>
</dbReference>
<keyword evidence="1" id="KW-0805">Transcription regulation</keyword>
<dbReference type="Proteomes" id="UP000239814">
    <property type="component" value="Chromosome"/>
</dbReference>
<dbReference type="EMBL" id="CP027433">
    <property type="protein sequence ID" value="AVL99011.1"/>
    <property type="molecule type" value="Genomic_DNA"/>
</dbReference>
<dbReference type="PANTHER" id="PTHR30146:SF152">
    <property type="entry name" value="TRANSCRIPTIONAL REGULATORY PROTEIN"/>
    <property type="match status" value="1"/>
</dbReference>
<dbReference type="SUPFAM" id="SSF53822">
    <property type="entry name" value="Periplasmic binding protein-like I"/>
    <property type="match status" value="1"/>
</dbReference>
<dbReference type="Gene3D" id="3.40.50.2300">
    <property type="match status" value="2"/>
</dbReference>
<dbReference type="Gene3D" id="1.10.260.40">
    <property type="entry name" value="lambda repressor-like DNA-binding domains"/>
    <property type="match status" value="1"/>
</dbReference>
<keyword evidence="6" id="KW-1185">Reference proteome</keyword>
<dbReference type="CDD" id="cd01392">
    <property type="entry name" value="HTH_LacI"/>
    <property type="match status" value="1"/>
</dbReference>
<dbReference type="InterPro" id="IPR010982">
    <property type="entry name" value="Lambda_DNA-bd_dom_sf"/>
</dbReference>
<evidence type="ECO:0000256" key="2">
    <source>
        <dbReference type="ARBA" id="ARBA00023125"/>
    </source>
</evidence>
<dbReference type="PANTHER" id="PTHR30146">
    <property type="entry name" value="LACI-RELATED TRANSCRIPTIONAL REPRESSOR"/>
    <property type="match status" value="1"/>
</dbReference>
<dbReference type="Pfam" id="PF00356">
    <property type="entry name" value="LacI"/>
    <property type="match status" value="1"/>
</dbReference>
<dbReference type="AlphaFoldDB" id="A0A2S0KBD4"/>
<proteinExistence type="predicted"/>
<dbReference type="InterPro" id="IPR028082">
    <property type="entry name" value="Peripla_BP_I"/>
</dbReference>
<dbReference type="SMART" id="SM00354">
    <property type="entry name" value="HTH_LACI"/>
    <property type="match status" value="1"/>
</dbReference>
<dbReference type="PROSITE" id="PS00356">
    <property type="entry name" value="HTH_LACI_1"/>
    <property type="match status" value="1"/>
</dbReference>
<dbReference type="PROSITE" id="PS50932">
    <property type="entry name" value="HTH_LACI_2"/>
    <property type="match status" value="1"/>
</dbReference>
<feature type="domain" description="HTH lacI-type" evidence="4">
    <location>
        <begin position="8"/>
        <end position="47"/>
    </location>
</feature>
<name>A0A2S0KBD4_9ACTN</name>
<keyword evidence="2" id="KW-0238">DNA-binding</keyword>
<dbReference type="Pfam" id="PF13407">
    <property type="entry name" value="Peripla_BP_4"/>
    <property type="match status" value="1"/>
</dbReference>
<dbReference type="RefSeq" id="WP_105940760.1">
    <property type="nucleotide sequence ID" value="NZ_CP027433.1"/>
</dbReference>
<evidence type="ECO:0000313" key="5">
    <source>
        <dbReference type="EMBL" id="AVL99011.1"/>
    </source>
</evidence>
<organism evidence="5 6">
    <name type="scientific">Gordonia iterans</name>
    <dbReference type="NCBI Taxonomy" id="1004901"/>
    <lineage>
        <taxon>Bacteria</taxon>
        <taxon>Bacillati</taxon>
        <taxon>Actinomycetota</taxon>
        <taxon>Actinomycetes</taxon>
        <taxon>Mycobacteriales</taxon>
        <taxon>Gordoniaceae</taxon>
        <taxon>Gordonia</taxon>
    </lineage>
</organism>
<gene>
    <name evidence="5" type="ORF">C6V83_00640</name>
</gene>
<dbReference type="InterPro" id="IPR025997">
    <property type="entry name" value="SBP_2_dom"/>
</dbReference>
<protein>
    <submittedName>
        <fullName evidence="5">LacI family transcriptional regulator</fullName>
    </submittedName>
</protein>
<evidence type="ECO:0000256" key="3">
    <source>
        <dbReference type="ARBA" id="ARBA00023163"/>
    </source>
</evidence>
<dbReference type="GO" id="GO:0003700">
    <property type="term" value="F:DNA-binding transcription factor activity"/>
    <property type="evidence" value="ECO:0007669"/>
    <property type="project" value="TreeGrafter"/>
</dbReference>
<dbReference type="OrthoDB" id="9805774at2"/>
<keyword evidence="3" id="KW-0804">Transcription</keyword>
<evidence type="ECO:0000256" key="1">
    <source>
        <dbReference type="ARBA" id="ARBA00023015"/>
    </source>
</evidence>
<evidence type="ECO:0000259" key="4">
    <source>
        <dbReference type="PROSITE" id="PS50932"/>
    </source>
</evidence>
<reference evidence="5 6" key="1">
    <citation type="submission" date="2018-03" db="EMBL/GenBank/DDBJ databases">
        <title>Characteristics and genome of n-alkane degrading marine bacteria Gordonia iterans isolated from crude oil contaminated in Tae-an, South Korea.</title>
        <authorList>
            <person name="Lee S.-S."/>
            <person name="Kim H."/>
        </authorList>
    </citation>
    <scope>NUCLEOTIDE SEQUENCE [LARGE SCALE GENOMIC DNA]</scope>
    <source>
        <strain evidence="5 6">Co17</strain>
    </source>
</reference>
<dbReference type="GO" id="GO:0000976">
    <property type="term" value="F:transcription cis-regulatory region binding"/>
    <property type="evidence" value="ECO:0007669"/>
    <property type="project" value="TreeGrafter"/>
</dbReference>
<dbReference type="CDD" id="cd06307">
    <property type="entry name" value="PBP1_sugar_binding"/>
    <property type="match status" value="1"/>
</dbReference>
<accession>A0A2S0KBD4</accession>
<sequence>MAHRFPVREIARQAGVSEATVDRVLHGRPGVRPGTALQVEQAIAELDAQRTQLRLSGRQFMVDVVMETPRRFSTLTRRALEAELPALRPAVLRARYRVAERWPPGGLVAELDGIVRRGSHGVLLKAPDVPEVADAIGRLARARIPVITFVTDVPDSLRLAYVGLDNRAAGATAAYVIGHLVAGRPGRVLITTSGDDFRGESDREHGFAATLGEIDPGRPTTTVTSDGLDETSARRVGGVLSMYDDVVAVYSVGGGNRGILRAFDDAGRDCAVLVAHDLTPDTVELLRQGRIGVVLHHDLRADLRDAARALMGFHGALPEFRPQPASVAVVTPYNLPAR</sequence>
<evidence type="ECO:0000313" key="6">
    <source>
        <dbReference type="Proteomes" id="UP000239814"/>
    </source>
</evidence>
<dbReference type="KEGG" id="git:C6V83_00640"/>
<dbReference type="InterPro" id="IPR000843">
    <property type="entry name" value="HTH_LacI"/>
</dbReference>